<evidence type="ECO:0000256" key="1">
    <source>
        <dbReference type="ARBA" id="ARBA00022692"/>
    </source>
</evidence>
<feature type="transmembrane region" description="Helical" evidence="4">
    <location>
        <begin position="44"/>
        <end position="68"/>
    </location>
</feature>
<evidence type="ECO:0000256" key="3">
    <source>
        <dbReference type="ARBA" id="ARBA00023136"/>
    </source>
</evidence>
<evidence type="ECO:0000256" key="2">
    <source>
        <dbReference type="ARBA" id="ARBA00022989"/>
    </source>
</evidence>
<dbReference type="Pfam" id="PF06779">
    <property type="entry name" value="MFS_4"/>
    <property type="match status" value="1"/>
</dbReference>
<reference evidence="6 7" key="1">
    <citation type="submission" date="2019-12" db="EMBL/GenBank/DDBJ databases">
        <authorList>
            <person name="Li C."/>
            <person name="Zhao J."/>
        </authorList>
    </citation>
    <scope>NUCLEOTIDE SEQUENCE [LARGE SCALE GENOMIC DNA]</scope>
    <source>
        <strain evidence="6 7">NEAU-DD11</strain>
    </source>
</reference>
<name>A0A7X3FXF3_9BURK</name>
<dbReference type="InterPro" id="IPR036259">
    <property type="entry name" value="MFS_trans_sf"/>
</dbReference>
<gene>
    <name evidence="6" type="ORF">GPY61_07665</name>
</gene>
<dbReference type="EMBL" id="WSES01000002">
    <property type="protein sequence ID" value="MVW59805.1"/>
    <property type="molecule type" value="Genomic_DNA"/>
</dbReference>
<keyword evidence="7" id="KW-1185">Reference proteome</keyword>
<feature type="transmembrane region" description="Helical" evidence="4">
    <location>
        <begin position="80"/>
        <end position="103"/>
    </location>
</feature>
<evidence type="ECO:0000259" key="5">
    <source>
        <dbReference type="PROSITE" id="PS50850"/>
    </source>
</evidence>
<dbReference type="PROSITE" id="PS50850">
    <property type="entry name" value="MFS"/>
    <property type="match status" value="1"/>
</dbReference>
<feature type="transmembrane region" description="Helical" evidence="4">
    <location>
        <begin position="336"/>
        <end position="360"/>
    </location>
</feature>
<sequence length="424" mass="43640">MDTTLDRAAATRAILAGLCASLVGIGLARFAYTPLIPPLIEAHWFAAQDVVFLGAANLVGYLAGALAGRPLAARLGSRRTLQLMMALASLAFFACALPLSVAWFFGWRFLSGLSGGIIMVLAALSILPQVPPERRGVASGAIFLGLGLGIAASGTVVPLLLNEGLAATWAGLGALSLLLTLVSWRWWPQAAAAAPAASAGRAPAHAGFALKLIYAQYALKAVGLVPMMVFLVDYIARGLHLGSHTAALFWVVYGLGATAGPMLYGVLGDRFGIGTATRIALVLQILAAGVLVLAHGLAGLLAATFVIGTYPPGIVPLTLGRIRHTLPQDVPAQGAAWSRATTIFALFQALAGYAYSWIFAATGGDHRVLMEIGAAALAVALVSDLLLARAAWTPLAGAADQAARLSTSAPARNDRGGTQAGRAR</sequence>
<feature type="transmembrane region" description="Helical" evidence="4">
    <location>
        <begin position="217"/>
        <end position="236"/>
    </location>
</feature>
<feature type="domain" description="Major facilitator superfamily (MFS) profile" evidence="5">
    <location>
        <begin position="5"/>
        <end position="391"/>
    </location>
</feature>
<evidence type="ECO:0000313" key="6">
    <source>
        <dbReference type="EMBL" id="MVW59805.1"/>
    </source>
</evidence>
<evidence type="ECO:0000313" key="7">
    <source>
        <dbReference type="Proteomes" id="UP000443353"/>
    </source>
</evidence>
<evidence type="ECO:0000256" key="4">
    <source>
        <dbReference type="SAM" id="Phobius"/>
    </source>
</evidence>
<feature type="transmembrane region" description="Helical" evidence="4">
    <location>
        <begin position="248"/>
        <end position="267"/>
    </location>
</feature>
<keyword evidence="3 4" id="KW-0472">Membrane</keyword>
<dbReference type="GO" id="GO:0022857">
    <property type="term" value="F:transmembrane transporter activity"/>
    <property type="evidence" value="ECO:0007669"/>
    <property type="project" value="InterPro"/>
</dbReference>
<dbReference type="Proteomes" id="UP000443353">
    <property type="component" value="Unassembled WGS sequence"/>
</dbReference>
<dbReference type="AlphaFoldDB" id="A0A7X3FXF3"/>
<comment type="caution">
    <text evidence="6">The sequence shown here is derived from an EMBL/GenBank/DDBJ whole genome shotgun (WGS) entry which is preliminary data.</text>
</comment>
<organism evidence="6 7">
    <name type="scientific">Massilia cellulosiltytica</name>
    <dbReference type="NCBI Taxonomy" id="2683234"/>
    <lineage>
        <taxon>Bacteria</taxon>
        <taxon>Pseudomonadati</taxon>
        <taxon>Pseudomonadota</taxon>
        <taxon>Betaproteobacteria</taxon>
        <taxon>Burkholderiales</taxon>
        <taxon>Oxalobacteraceae</taxon>
        <taxon>Telluria group</taxon>
        <taxon>Massilia</taxon>
    </lineage>
</organism>
<feature type="transmembrane region" description="Helical" evidence="4">
    <location>
        <begin position="12"/>
        <end position="32"/>
    </location>
</feature>
<dbReference type="PANTHER" id="PTHR23537">
    <property type="match status" value="1"/>
</dbReference>
<dbReference type="SUPFAM" id="SSF103473">
    <property type="entry name" value="MFS general substrate transporter"/>
    <property type="match status" value="1"/>
</dbReference>
<feature type="transmembrane region" description="Helical" evidence="4">
    <location>
        <begin position="372"/>
        <end position="392"/>
    </location>
</feature>
<dbReference type="InterPro" id="IPR020846">
    <property type="entry name" value="MFS_dom"/>
</dbReference>
<proteinExistence type="predicted"/>
<dbReference type="GO" id="GO:0005886">
    <property type="term" value="C:plasma membrane"/>
    <property type="evidence" value="ECO:0007669"/>
    <property type="project" value="TreeGrafter"/>
</dbReference>
<dbReference type="Gene3D" id="1.20.1250.20">
    <property type="entry name" value="MFS general substrate transporter like domains"/>
    <property type="match status" value="2"/>
</dbReference>
<dbReference type="RefSeq" id="WP_160407964.1">
    <property type="nucleotide sequence ID" value="NZ_WSES01000002.1"/>
</dbReference>
<keyword evidence="2 4" id="KW-1133">Transmembrane helix</keyword>
<feature type="transmembrane region" description="Helical" evidence="4">
    <location>
        <begin position="279"/>
        <end position="307"/>
    </location>
</feature>
<accession>A0A7X3FXF3</accession>
<dbReference type="PANTHER" id="PTHR23537:SF1">
    <property type="entry name" value="SUGAR TRANSPORTER"/>
    <property type="match status" value="1"/>
</dbReference>
<protein>
    <submittedName>
        <fullName evidence="6">YbfB/YjiJ family MFS transporter</fullName>
    </submittedName>
</protein>
<dbReference type="InterPro" id="IPR010645">
    <property type="entry name" value="MFS_4"/>
</dbReference>
<feature type="transmembrane region" description="Helical" evidence="4">
    <location>
        <begin position="167"/>
        <end position="187"/>
    </location>
</feature>
<feature type="transmembrane region" description="Helical" evidence="4">
    <location>
        <begin position="140"/>
        <end position="161"/>
    </location>
</feature>
<keyword evidence="1 4" id="KW-0812">Transmembrane</keyword>
<feature type="transmembrane region" description="Helical" evidence="4">
    <location>
        <begin position="109"/>
        <end position="128"/>
    </location>
</feature>